<dbReference type="AlphaFoldDB" id="A0AAN5CQG2"/>
<comment type="caution">
    <text evidence="1">The sequence shown here is derived from an EMBL/GenBank/DDBJ whole genome shotgun (WGS) entry which is preliminary data.</text>
</comment>
<proteinExistence type="predicted"/>
<evidence type="ECO:0000313" key="2">
    <source>
        <dbReference type="Proteomes" id="UP001328107"/>
    </source>
</evidence>
<sequence length="136" mass="14647">MMHLLNEDVDLRASDAREATVLRLEDADQLIRGGVISLVALRHLLDHESSVGVHDSSRCDGTAVLVHPLSAGDVLLSGAAVSHRLILSIYSPLPHSDVSSETQLQLLSQLQGVLHNCSHCTADERDDKEGSNHCSP</sequence>
<dbReference type="Proteomes" id="UP001328107">
    <property type="component" value="Unassembled WGS sequence"/>
</dbReference>
<reference evidence="2" key="1">
    <citation type="submission" date="2022-10" db="EMBL/GenBank/DDBJ databases">
        <title>Genome assembly of Pristionchus species.</title>
        <authorList>
            <person name="Yoshida K."/>
            <person name="Sommer R.J."/>
        </authorList>
    </citation>
    <scope>NUCLEOTIDE SEQUENCE [LARGE SCALE GENOMIC DNA]</scope>
    <source>
        <strain evidence="2">RS5460</strain>
    </source>
</reference>
<protein>
    <submittedName>
        <fullName evidence="1">Uncharacterized protein</fullName>
    </submittedName>
</protein>
<gene>
    <name evidence="1" type="ORF">PMAYCL1PPCAC_18905</name>
</gene>
<evidence type="ECO:0000313" key="1">
    <source>
        <dbReference type="EMBL" id="GMR48710.1"/>
    </source>
</evidence>
<organism evidence="1 2">
    <name type="scientific">Pristionchus mayeri</name>
    <dbReference type="NCBI Taxonomy" id="1317129"/>
    <lineage>
        <taxon>Eukaryota</taxon>
        <taxon>Metazoa</taxon>
        <taxon>Ecdysozoa</taxon>
        <taxon>Nematoda</taxon>
        <taxon>Chromadorea</taxon>
        <taxon>Rhabditida</taxon>
        <taxon>Rhabditina</taxon>
        <taxon>Diplogasteromorpha</taxon>
        <taxon>Diplogasteroidea</taxon>
        <taxon>Neodiplogasteridae</taxon>
        <taxon>Pristionchus</taxon>
    </lineage>
</organism>
<dbReference type="EMBL" id="BTRK01000004">
    <property type="protein sequence ID" value="GMR48710.1"/>
    <property type="molecule type" value="Genomic_DNA"/>
</dbReference>
<name>A0AAN5CQG2_9BILA</name>
<accession>A0AAN5CQG2</accession>
<keyword evidence="2" id="KW-1185">Reference proteome</keyword>
<feature type="non-terminal residue" evidence="1">
    <location>
        <position position="136"/>
    </location>
</feature>